<evidence type="ECO:0000256" key="5">
    <source>
        <dbReference type="ARBA" id="ARBA00022737"/>
    </source>
</evidence>
<keyword evidence="10" id="KW-0315">Glutamine amidotransferase</keyword>
<dbReference type="PROSITE" id="PS50294">
    <property type="entry name" value="WD_REPEATS_REGION"/>
    <property type="match status" value="1"/>
</dbReference>
<comment type="similarity">
    <text evidence="1">Belongs to the peptidase M20A family.</text>
</comment>
<dbReference type="SUPFAM" id="SSF53187">
    <property type="entry name" value="Zn-dependent exopeptidases"/>
    <property type="match status" value="1"/>
</dbReference>
<dbReference type="PIRSF" id="PIRSF037237">
    <property type="entry name" value="Peptidase_WD_repeats_DUG2"/>
    <property type="match status" value="1"/>
</dbReference>
<dbReference type="InterPro" id="IPR001680">
    <property type="entry name" value="WD40_rpt"/>
</dbReference>
<dbReference type="AlphaFoldDB" id="A0AAV5RF53"/>
<dbReference type="Proteomes" id="UP001362899">
    <property type="component" value="Unassembled WGS sequence"/>
</dbReference>
<dbReference type="SUPFAM" id="SSF50978">
    <property type="entry name" value="WD40 repeat-like"/>
    <property type="match status" value="1"/>
</dbReference>
<dbReference type="SMART" id="SM00320">
    <property type="entry name" value="WD40"/>
    <property type="match status" value="4"/>
</dbReference>
<dbReference type="Pfam" id="PF07687">
    <property type="entry name" value="M20_dimer"/>
    <property type="match status" value="1"/>
</dbReference>
<accession>A0AAV5RF53</accession>
<dbReference type="GO" id="GO:0046872">
    <property type="term" value="F:metal ion binding"/>
    <property type="evidence" value="ECO:0007669"/>
    <property type="project" value="UniProtKB-KW"/>
</dbReference>
<feature type="repeat" description="WD" evidence="7">
    <location>
        <begin position="201"/>
        <end position="242"/>
    </location>
</feature>
<feature type="domain" description="Peptidase M20 dimerisation" evidence="9">
    <location>
        <begin position="616"/>
        <end position="764"/>
    </location>
</feature>
<keyword evidence="11" id="KW-1185">Reference proteome</keyword>
<sequence>MSVEEIEMLQITKPPECEHKWTFPEAFTTVVSHENFLYAGTVSGHLVTYDLETYQEVSCIPAHTGSILTLIVQDDMLFSGSSDSLIKVWKPKRKPEFLHLIYMLSDIGDIFSMAYNSRTKTLYIGAQNASIHWVCIANDCIHKLMTRKIYKMPAVRPSKFFDSIGPGGLMAPQQHASQQLVRKNEDSNENLVEIPLDCQVLFAHHSSVYAMLIDEQRNMMITGSGDGYIKIWHFDRDGRPMETHCINVKVGVLSMSLISSWQLCCGLESNGIVLVDLETLQTMKLEVDHHLGPVVALATSSDCVFMASDSDVFTYDTCARTNSRWSAPGILTGMQILSRPNKSNLLVTASSDGSINLWNIHIYDDNLDLDDIENETRTKLDGLDDVDESPGILATPGTPGTTGTQETAGTVRLHKRSCKFYKAETLGDDAMISFLRRIIKFQTVSNGESGHWSESRRCATALRKQMRHFGADTELFPIEKGNPIVYARFNASPRFQTSDCPTVLYYGHYDVIDAKKDNMKWDTPPFQLTSVNGYLYGRGVTDDKGPCTAALYAVANLVATEELSCNVVFLIEGEEESGSYGLMEAIEEHRDLIGKINWILFSNSTWLNDQIPCLNYGLRGVISAEIEVQGVNGDLHSGVAGGIYKEPTSDLIHVLSKLTNGESGEVLIPQFYDNVLPVTDAERALYDDITTQIVLNTETSLADELMRRWRFPSLTLHKLDVSGPKNMTVIPNSATAFISLRLVPSQTADEVVAILEDYILKEFEKLHSPNTLKLRIKNKADPWIGDPNNTLFKVMKSAVETVWTVPPLMIREGGSIPAARALEKILDAPAAQLPCGQSSDNAHLNNERLRVENLLNARRVFEQIFKDIQ</sequence>
<gene>
    <name evidence="10" type="ORF">DASB73_005550</name>
</gene>
<evidence type="ECO:0000256" key="6">
    <source>
        <dbReference type="ARBA" id="ARBA00022801"/>
    </source>
</evidence>
<dbReference type="PRINTS" id="PR00320">
    <property type="entry name" value="GPROTEINBRPT"/>
</dbReference>
<feature type="region of interest" description="Disordered" evidence="8">
    <location>
        <begin position="381"/>
        <end position="406"/>
    </location>
</feature>
<keyword evidence="5" id="KW-0677">Repeat</keyword>
<feature type="repeat" description="WD" evidence="7">
    <location>
        <begin position="60"/>
        <end position="90"/>
    </location>
</feature>
<dbReference type="InterPro" id="IPR011650">
    <property type="entry name" value="Peptidase_M20_dimer"/>
</dbReference>
<dbReference type="InterPro" id="IPR036322">
    <property type="entry name" value="WD40_repeat_dom_sf"/>
</dbReference>
<evidence type="ECO:0000256" key="8">
    <source>
        <dbReference type="SAM" id="MobiDB-lite"/>
    </source>
</evidence>
<dbReference type="GO" id="GO:0006751">
    <property type="term" value="P:glutathione catabolic process"/>
    <property type="evidence" value="ECO:0007669"/>
    <property type="project" value="InterPro"/>
</dbReference>
<feature type="repeat" description="WD" evidence="7">
    <location>
        <begin position="343"/>
        <end position="360"/>
    </location>
</feature>
<proteinExistence type="inferred from homology"/>
<dbReference type="Pfam" id="PF01546">
    <property type="entry name" value="Peptidase_M20"/>
    <property type="match status" value="1"/>
</dbReference>
<evidence type="ECO:0000256" key="2">
    <source>
        <dbReference type="ARBA" id="ARBA00022574"/>
    </source>
</evidence>
<dbReference type="Gene3D" id="3.30.70.360">
    <property type="match status" value="1"/>
</dbReference>
<keyword evidence="4" id="KW-0479">Metal-binding</keyword>
<keyword evidence="6" id="KW-0378">Hydrolase</keyword>
<dbReference type="InterPro" id="IPR017149">
    <property type="entry name" value="GSH_degradosome_Dug2"/>
</dbReference>
<evidence type="ECO:0000256" key="3">
    <source>
        <dbReference type="ARBA" id="ARBA00022670"/>
    </source>
</evidence>
<evidence type="ECO:0000313" key="10">
    <source>
        <dbReference type="EMBL" id="GMM49597.1"/>
    </source>
</evidence>
<dbReference type="Gene3D" id="2.130.10.10">
    <property type="entry name" value="YVTN repeat-like/Quinoprotein amine dehydrogenase"/>
    <property type="match status" value="2"/>
</dbReference>
<evidence type="ECO:0000256" key="1">
    <source>
        <dbReference type="ARBA" id="ARBA00006247"/>
    </source>
</evidence>
<evidence type="ECO:0000259" key="9">
    <source>
        <dbReference type="Pfam" id="PF07687"/>
    </source>
</evidence>
<evidence type="ECO:0000256" key="7">
    <source>
        <dbReference type="PROSITE-ProRule" id="PRU00221"/>
    </source>
</evidence>
<protein>
    <submittedName>
        <fullName evidence="10">Glutamine amidotransferase subunit</fullName>
    </submittedName>
</protein>
<reference evidence="10 11" key="1">
    <citation type="journal article" date="2023" name="Elife">
        <title>Identification of key yeast species and microbe-microbe interactions impacting larval growth of Drosophila in the wild.</title>
        <authorList>
            <person name="Mure A."/>
            <person name="Sugiura Y."/>
            <person name="Maeda R."/>
            <person name="Honda K."/>
            <person name="Sakurai N."/>
            <person name="Takahashi Y."/>
            <person name="Watada M."/>
            <person name="Katoh T."/>
            <person name="Gotoh A."/>
            <person name="Gotoh Y."/>
            <person name="Taniguchi I."/>
            <person name="Nakamura K."/>
            <person name="Hayashi T."/>
            <person name="Katayama T."/>
            <person name="Uemura T."/>
            <person name="Hattori Y."/>
        </authorList>
    </citation>
    <scope>NUCLEOTIDE SEQUENCE [LARGE SCALE GENOMIC DNA]</scope>
    <source>
        <strain evidence="10 11">SB-73</strain>
    </source>
</reference>
<dbReference type="PANTHER" id="PTHR43270">
    <property type="entry name" value="BETA-ALA-HIS DIPEPTIDASE"/>
    <property type="match status" value="1"/>
</dbReference>
<keyword evidence="3" id="KW-0645">Protease</keyword>
<dbReference type="InterPro" id="IPR002933">
    <property type="entry name" value="Peptidase_M20"/>
</dbReference>
<feature type="compositionally biased region" description="Low complexity" evidence="8">
    <location>
        <begin position="394"/>
        <end position="406"/>
    </location>
</feature>
<dbReference type="InterPro" id="IPR051458">
    <property type="entry name" value="Cyt/Met_Dipeptidase"/>
</dbReference>
<dbReference type="InterPro" id="IPR015943">
    <property type="entry name" value="WD40/YVTN_repeat-like_dom_sf"/>
</dbReference>
<dbReference type="PANTHER" id="PTHR43270:SF8">
    <property type="entry name" value="DI- AND TRIPEPTIDASE DUG2-RELATED"/>
    <property type="match status" value="1"/>
</dbReference>
<dbReference type="EMBL" id="BTGC01000003">
    <property type="protein sequence ID" value="GMM49597.1"/>
    <property type="molecule type" value="Genomic_DNA"/>
</dbReference>
<organism evidence="10 11">
    <name type="scientific">Starmerella bacillaris</name>
    <name type="common">Yeast</name>
    <name type="synonym">Candida zemplinina</name>
    <dbReference type="NCBI Taxonomy" id="1247836"/>
    <lineage>
        <taxon>Eukaryota</taxon>
        <taxon>Fungi</taxon>
        <taxon>Dikarya</taxon>
        <taxon>Ascomycota</taxon>
        <taxon>Saccharomycotina</taxon>
        <taxon>Dipodascomycetes</taxon>
        <taxon>Dipodascales</taxon>
        <taxon>Trichomonascaceae</taxon>
        <taxon>Starmerella</taxon>
    </lineage>
</organism>
<dbReference type="GO" id="GO:0008233">
    <property type="term" value="F:peptidase activity"/>
    <property type="evidence" value="ECO:0007669"/>
    <property type="project" value="UniProtKB-KW"/>
</dbReference>
<evidence type="ECO:0000256" key="4">
    <source>
        <dbReference type="ARBA" id="ARBA00022723"/>
    </source>
</evidence>
<dbReference type="Pfam" id="PF00400">
    <property type="entry name" value="WD40"/>
    <property type="match status" value="2"/>
</dbReference>
<name>A0AAV5RF53_STABA</name>
<dbReference type="GO" id="GO:0006508">
    <property type="term" value="P:proteolysis"/>
    <property type="evidence" value="ECO:0007669"/>
    <property type="project" value="UniProtKB-KW"/>
</dbReference>
<keyword evidence="2 7" id="KW-0853">WD repeat</keyword>
<comment type="caution">
    <text evidence="10">The sequence shown here is derived from an EMBL/GenBank/DDBJ whole genome shotgun (WGS) entry which is preliminary data.</text>
</comment>
<evidence type="ECO:0000313" key="11">
    <source>
        <dbReference type="Proteomes" id="UP001362899"/>
    </source>
</evidence>
<dbReference type="InterPro" id="IPR020472">
    <property type="entry name" value="WD40_PAC1"/>
</dbReference>
<dbReference type="Gene3D" id="3.40.630.10">
    <property type="entry name" value="Zn peptidases"/>
    <property type="match status" value="1"/>
</dbReference>
<dbReference type="PROSITE" id="PS50082">
    <property type="entry name" value="WD_REPEATS_2"/>
    <property type="match status" value="3"/>
</dbReference>